<sequence length="134" mass="15263">MDESTLLNTKSAKTAPFTLSSTSKLWLRGTLLCSLSRPFWRCLSFSTFYSVSHHSHFFSVSESATRRRLPKHLDCLGCSFRMEDWDRLTLTIITKTFSSILAHRACTSRTTLTHPLRTCTCTPARSLMCMFSPT</sequence>
<evidence type="ECO:0000313" key="1">
    <source>
        <dbReference type="EMBL" id="KAK2963394.1"/>
    </source>
</evidence>
<protein>
    <submittedName>
        <fullName evidence="1">Uncharacterized protein</fullName>
    </submittedName>
</protein>
<accession>A0ABQ9YIH5</accession>
<name>A0ABQ9YIH5_9EUKA</name>
<dbReference type="EMBL" id="JARBJD010000006">
    <property type="protein sequence ID" value="KAK2963394.1"/>
    <property type="molecule type" value="Genomic_DNA"/>
</dbReference>
<keyword evidence="2" id="KW-1185">Reference proteome</keyword>
<proteinExistence type="predicted"/>
<evidence type="ECO:0000313" key="2">
    <source>
        <dbReference type="Proteomes" id="UP001281761"/>
    </source>
</evidence>
<reference evidence="1 2" key="1">
    <citation type="journal article" date="2022" name="bioRxiv">
        <title>Genomics of Preaxostyla Flagellates Illuminates Evolutionary Transitions and the Path Towards Mitochondrial Loss.</title>
        <authorList>
            <person name="Novak L.V.F."/>
            <person name="Treitli S.C."/>
            <person name="Pyrih J."/>
            <person name="Halakuc P."/>
            <person name="Pipaliya S.V."/>
            <person name="Vacek V."/>
            <person name="Brzon O."/>
            <person name="Soukal P."/>
            <person name="Eme L."/>
            <person name="Dacks J.B."/>
            <person name="Karnkowska A."/>
            <person name="Elias M."/>
            <person name="Hampl V."/>
        </authorList>
    </citation>
    <scope>NUCLEOTIDE SEQUENCE [LARGE SCALE GENOMIC DNA]</scope>
    <source>
        <strain evidence="1">NAU3</strain>
        <tissue evidence="1">Gut</tissue>
    </source>
</reference>
<comment type="caution">
    <text evidence="1">The sequence shown here is derived from an EMBL/GenBank/DDBJ whole genome shotgun (WGS) entry which is preliminary data.</text>
</comment>
<dbReference type="Proteomes" id="UP001281761">
    <property type="component" value="Unassembled WGS sequence"/>
</dbReference>
<gene>
    <name evidence="1" type="ORF">BLNAU_1435</name>
</gene>
<organism evidence="1 2">
    <name type="scientific">Blattamonas nauphoetae</name>
    <dbReference type="NCBI Taxonomy" id="2049346"/>
    <lineage>
        <taxon>Eukaryota</taxon>
        <taxon>Metamonada</taxon>
        <taxon>Preaxostyla</taxon>
        <taxon>Oxymonadida</taxon>
        <taxon>Blattamonas</taxon>
    </lineage>
</organism>